<accession>A0A147BD31</accession>
<keyword evidence="1" id="KW-0812">Transmembrane</keyword>
<evidence type="ECO:0000256" key="1">
    <source>
        <dbReference type="SAM" id="Phobius"/>
    </source>
</evidence>
<evidence type="ECO:0000313" key="2">
    <source>
        <dbReference type="EMBL" id="JAR88664.1"/>
    </source>
</evidence>
<feature type="transmembrane region" description="Helical" evidence="1">
    <location>
        <begin position="294"/>
        <end position="316"/>
    </location>
</feature>
<protein>
    <submittedName>
        <fullName evidence="2">Putative tick transposon</fullName>
    </submittedName>
</protein>
<sequence length="330" mass="37204">LDQIGCWARTNNLAIIQHKSAAMRLTNSHSTSLSAYTLSGTPIGAVQLLPILGVIHHCPTLLKPRSLASPSSSSWPHRHIYVRAETPSMRPVLKCINKYLSIYLFSSSLNFSQQIINTVSKAHRTLGFVTRVSKAWGPETFRALYTALVLPRLQYCCSVWRPFQAHQVDRLKGVQRRATRTLYFRMLGRRAPAPPYEAQSRQDRQTVARVGLLCRLFDGSIEGTPLSSYIQIGKQSSQPDPQLARTVRHTNSVLRAALRDFLAAPLSVRSPLPNDRTESAALRRAFSRPFFERVHVVLMMFLLGFGPLFFSCPGWWASRRTSVRALAFLF</sequence>
<dbReference type="AlphaFoldDB" id="A0A147BD31"/>
<feature type="non-terminal residue" evidence="2">
    <location>
        <position position="1"/>
    </location>
</feature>
<organism evidence="2">
    <name type="scientific">Ixodes ricinus</name>
    <name type="common">Common tick</name>
    <name type="synonym">Acarus ricinus</name>
    <dbReference type="NCBI Taxonomy" id="34613"/>
    <lineage>
        <taxon>Eukaryota</taxon>
        <taxon>Metazoa</taxon>
        <taxon>Ecdysozoa</taxon>
        <taxon>Arthropoda</taxon>
        <taxon>Chelicerata</taxon>
        <taxon>Arachnida</taxon>
        <taxon>Acari</taxon>
        <taxon>Parasitiformes</taxon>
        <taxon>Ixodida</taxon>
        <taxon>Ixodoidea</taxon>
        <taxon>Ixodidae</taxon>
        <taxon>Ixodinae</taxon>
        <taxon>Ixodes</taxon>
    </lineage>
</organism>
<reference evidence="2" key="1">
    <citation type="journal article" date="2018" name="PLoS Negl. Trop. Dis.">
        <title>Sialome diversity of ticks revealed by RNAseq of single tick salivary glands.</title>
        <authorList>
            <person name="Perner J."/>
            <person name="Kropackova S."/>
            <person name="Kopacek P."/>
            <person name="Ribeiro J.M."/>
        </authorList>
    </citation>
    <scope>NUCLEOTIDE SEQUENCE</scope>
    <source>
        <strain evidence="2">Siblings of single egg batch collected in Ceske Budejovice</strain>
        <tissue evidence="2">Salivary glands</tissue>
    </source>
</reference>
<keyword evidence="1" id="KW-0472">Membrane</keyword>
<name>A0A147BD31_IXORI</name>
<dbReference type="PANTHER" id="PTHR33332">
    <property type="entry name" value="REVERSE TRANSCRIPTASE DOMAIN-CONTAINING PROTEIN"/>
    <property type="match status" value="1"/>
</dbReference>
<keyword evidence="1" id="KW-1133">Transmembrane helix</keyword>
<dbReference type="EMBL" id="GEGO01006740">
    <property type="protein sequence ID" value="JAR88664.1"/>
    <property type="molecule type" value="Transcribed_RNA"/>
</dbReference>
<proteinExistence type="predicted"/>